<protein>
    <submittedName>
        <fullName evidence="7">RNA polymerase sigma-70 factor, ECF subfamily</fullName>
    </submittedName>
</protein>
<keyword evidence="4" id="KW-0804">Transcription</keyword>
<dbReference type="SUPFAM" id="SSF88659">
    <property type="entry name" value="Sigma3 and sigma4 domains of RNA polymerase sigma factors"/>
    <property type="match status" value="1"/>
</dbReference>
<name>A0A1W2A9L4_9SPHI</name>
<sequence>MPGHTETEGRKIILALKAGDELAFRKVFDLHFHKLYIFCFRFLKNKQHAEEIVHDALLNVWTNRDRLDEERSILPYLYTITRRLALNALRDIATSQKAMDELWLNIERLSNETEEMVLLNDLRQFTERAVIHLPAQQQLVFRMSRYEELNYDEIAERLNLSRNTVKNHLVAALKTLRTNFNQSDAVYFLFLSVVLLK</sequence>
<accession>A0A1W2A9L4</accession>
<dbReference type="InterPro" id="IPR013325">
    <property type="entry name" value="RNA_pol_sigma_r2"/>
</dbReference>
<evidence type="ECO:0000313" key="7">
    <source>
        <dbReference type="EMBL" id="SMC57334.1"/>
    </source>
</evidence>
<keyword evidence="8" id="KW-1185">Reference proteome</keyword>
<reference evidence="7 8" key="1">
    <citation type="submission" date="2017-04" db="EMBL/GenBank/DDBJ databases">
        <authorList>
            <person name="Afonso C.L."/>
            <person name="Miller P.J."/>
            <person name="Scott M.A."/>
            <person name="Spackman E."/>
            <person name="Goraichik I."/>
            <person name="Dimitrov K.M."/>
            <person name="Suarez D.L."/>
            <person name="Swayne D.E."/>
        </authorList>
    </citation>
    <scope>NUCLEOTIDE SEQUENCE [LARGE SCALE GENOMIC DNA]</scope>
    <source>
        <strain evidence="7 8">DSM 19625</strain>
    </source>
</reference>
<dbReference type="Gene3D" id="1.10.10.10">
    <property type="entry name" value="Winged helix-like DNA-binding domain superfamily/Winged helix DNA-binding domain"/>
    <property type="match status" value="1"/>
</dbReference>
<feature type="domain" description="RNA polymerase sigma factor 70 region 4 type 2" evidence="6">
    <location>
        <begin position="128"/>
        <end position="176"/>
    </location>
</feature>
<dbReference type="STRING" id="475255.SAMN04488101_101336"/>
<evidence type="ECO:0000256" key="4">
    <source>
        <dbReference type="ARBA" id="ARBA00023163"/>
    </source>
</evidence>
<dbReference type="GO" id="GO:0016987">
    <property type="term" value="F:sigma factor activity"/>
    <property type="evidence" value="ECO:0007669"/>
    <property type="project" value="UniProtKB-KW"/>
</dbReference>
<dbReference type="OrthoDB" id="659577at2"/>
<dbReference type="Pfam" id="PF08281">
    <property type="entry name" value="Sigma70_r4_2"/>
    <property type="match status" value="1"/>
</dbReference>
<dbReference type="Proteomes" id="UP000192678">
    <property type="component" value="Unassembled WGS sequence"/>
</dbReference>
<dbReference type="EMBL" id="FWYB01000001">
    <property type="protein sequence ID" value="SMC57334.1"/>
    <property type="molecule type" value="Genomic_DNA"/>
</dbReference>
<evidence type="ECO:0000259" key="6">
    <source>
        <dbReference type="Pfam" id="PF08281"/>
    </source>
</evidence>
<dbReference type="InterPro" id="IPR013249">
    <property type="entry name" value="RNA_pol_sigma70_r4_t2"/>
</dbReference>
<dbReference type="InterPro" id="IPR036388">
    <property type="entry name" value="WH-like_DNA-bd_sf"/>
</dbReference>
<dbReference type="AlphaFoldDB" id="A0A1W2A9L4"/>
<dbReference type="PANTHER" id="PTHR43133">
    <property type="entry name" value="RNA POLYMERASE ECF-TYPE SIGMA FACTO"/>
    <property type="match status" value="1"/>
</dbReference>
<evidence type="ECO:0000256" key="3">
    <source>
        <dbReference type="ARBA" id="ARBA00023082"/>
    </source>
</evidence>
<keyword evidence="3" id="KW-0731">Sigma factor</keyword>
<dbReference type="SUPFAM" id="SSF88946">
    <property type="entry name" value="Sigma2 domain of RNA polymerase sigma factors"/>
    <property type="match status" value="1"/>
</dbReference>
<evidence type="ECO:0000256" key="1">
    <source>
        <dbReference type="ARBA" id="ARBA00010641"/>
    </source>
</evidence>
<dbReference type="InterPro" id="IPR013324">
    <property type="entry name" value="RNA_pol_sigma_r3/r4-like"/>
</dbReference>
<dbReference type="CDD" id="cd06171">
    <property type="entry name" value="Sigma70_r4"/>
    <property type="match status" value="1"/>
</dbReference>
<dbReference type="Pfam" id="PF04542">
    <property type="entry name" value="Sigma70_r2"/>
    <property type="match status" value="1"/>
</dbReference>
<dbReference type="NCBIfam" id="TIGR02985">
    <property type="entry name" value="Sig70_bacteroi1"/>
    <property type="match status" value="1"/>
</dbReference>
<evidence type="ECO:0000313" key="8">
    <source>
        <dbReference type="Proteomes" id="UP000192678"/>
    </source>
</evidence>
<dbReference type="GO" id="GO:0003677">
    <property type="term" value="F:DNA binding"/>
    <property type="evidence" value="ECO:0007669"/>
    <property type="project" value="InterPro"/>
</dbReference>
<dbReference type="InterPro" id="IPR039425">
    <property type="entry name" value="RNA_pol_sigma-70-like"/>
</dbReference>
<dbReference type="InterPro" id="IPR014327">
    <property type="entry name" value="RNA_pol_sigma70_bacteroid"/>
</dbReference>
<dbReference type="InterPro" id="IPR007627">
    <property type="entry name" value="RNA_pol_sigma70_r2"/>
</dbReference>
<comment type="similarity">
    <text evidence="1">Belongs to the sigma-70 factor family. ECF subfamily.</text>
</comment>
<evidence type="ECO:0000259" key="5">
    <source>
        <dbReference type="Pfam" id="PF04542"/>
    </source>
</evidence>
<dbReference type="NCBIfam" id="TIGR02937">
    <property type="entry name" value="sigma70-ECF"/>
    <property type="match status" value="1"/>
</dbReference>
<gene>
    <name evidence="7" type="ORF">SAMN04488101_101336</name>
</gene>
<keyword evidence="2" id="KW-0805">Transcription regulation</keyword>
<proteinExistence type="inferred from homology"/>
<dbReference type="Gene3D" id="1.10.1740.10">
    <property type="match status" value="1"/>
</dbReference>
<dbReference type="GO" id="GO:0006352">
    <property type="term" value="P:DNA-templated transcription initiation"/>
    <property type="evidence" value="ECO:0007669"/>
    <property type="project" value="InterPro"/>
</dbReference>
<organism evidence="7 8">
    <name type="scientific">Pedobacter nyackensis</name>
    <dbReference type="NCBI Taxonomy" id="475255"/>
    <lineage>
        <taxon>Bacteria</taxon>
        <taxon>Pseudomonadati</taxon>
        <taxon>Bacteroidota</taxon>
        <taxon>Sphingobacteriia</taxon>
        <taxon>Sphingobacteriales</taxon>
        <taxon>Sphingobacteriaceae</taxon>
        <taxon>Pedobacter</taxon>
    </lineage>
</organism>
<dbReference type="PANTHER" id="PTHR43133:SF46">
    <property type="entry name" value="RNA POLYMERASE SIGMA-70 FACTOR ECF SUBFAMILY"/>
    <property type="match status" value="1"/>
</dbReference>
<feature type="domain" description="RNA polymerase sigma-70 region 2" evidence="5">
    <location>
        <begin position="31"/>
        <end position="91"/>
    </location>
</feature>
<dbReference type="InterPro" id="IPR014284">
    <property type="entry name" value="RNA_pol_sigma-70_dom"/>
</dbReference>
<evidence type="ECO:0000256" key="2">
    <source>
        <dbReference type="ARBA" id="ARBA00023015"/>
    </source>
</evidence>
<dbReference type="RefSeq" id="WP_084286917.1">
    <property type="nucleotide sequence ID" value="NZ_FWYB01000001.1"/>
</dbReference>